<dbReference type="Proteomes" id="UP001500843">
    <property type="component" value="Unassembled WGS sequence"/>
</dbReference>
<feature type="compositionally biased region" description="Low complexity" evidence="1">
    <location>
        <begin position="32"/>
        <end position="51"/>
    </location>
</feature>
<evidence type="ECO:0000313" key="2">
    <source>
        <dbReference type="EMBL" id="GAA4691898.1"/>
    </source>
</evidence>
<comment type="caution">
    <text evidence="2">The sequence shown here is derived from an EMBL/GenBank/DDBJ whole genome shotgun (WGS) entry which is preliminary data.</text>
</comment>
<protein>
    <submittedName>
        <fullName evidence="2">Uncharacterized protein</fullName>
    </submittedName>
</protein>
<gene>
    <name evidence="2" type="ORF">GCM10023198_08480</name>
</gene>
<organism evidence="2 3">
    <name type="scientific">Promicromonospora umidemergens</name>
    <dbReference type="NCBI Taxonomy" id="629679"/>
    <lineage>
        <taxon>Bacteria</taxon>
        <taxon>Bacillati</taxon>
        <taxon>Actinomycetota</taxon>
        <taxon>Actinomycetes</taxon>
        <taxon>Micrococcales</taxon>
        <taxon>Promicromonosporaceae</taxon>
        <taxon>Promicromonospora</taxon>
    </lineage>
</organism>
<feature type="region of interest" description="Disordered" evidence="1">
    <location>
        <begin position="76"/>
        <end position="95"/>
    </location>
</feature>
<name>A0ABP8WLJ9_9MICO</name>
<evidence type="ECO:0000313" key="3">
    <source>
        <dbReference type="Proteomes" id="UP001500843"/>
    </source>
</evidence>
<feature type="region of interest" description="Disordered" evidence="1">
    <location>
        <begin position="1"/>
        <end position="51"/>
    </location>
</feature>
<proteinExistence type="predicted"/>
<dbReference type="EMBL" id="BAABHM010000005">
    <property type="protein sequence ID" value="GAA4691898.1"/>
    <property type="molecule type" value="Genomic_DNA"/>
</dbReference>
<keyword evidence="3" id="KW-1185">Reference proteome</keyword>
<reference evidence="3" key="1">
    <citation type="journal article" date="2019" name="Int. J. Syst. Evol. Microbiol.">
        <title>The Global Catalogue of Microorganisms (GCM) 10K type strain sequencing project: providing services to taxonomists for standard genome sequencing and annotation.</title>
        <authorList>
            <consortium name="The Broad Institute Genomics Platform"/>
            <consortium name="The Broad Institute Genome Sequencing Center for Infectious Disease"/>
            <person name="Wu L."/>
            <person name="Ma J."/>
        </authorList>
    </citation>
    <scope>NUCLEOTIDE SEQUENCE [LARGE SCALE GENOMIC DNA]</scope>
    <source>
        <strain evidence="3">JCM 17975</strain>
    </source>
</reference>
<evidence type="ECO:0000256" key="1">
    <source>
        <dbReference type="SAM" id="MobiDB-lite"/>
    </source>
</evidence>
<sequence length="95" mass="9351">MTTVATGMPQRTRAPGSAKLANAVKAPENVPAAKRAASATRAAAGRAAASHDGLAGPLAVLVRAVLLVLFRAPVGVTPSSLGGLRSGTDRPLVSG</sequence>
<accession>A0ABP8WLJ9</accession>